<evidence type="ECO:0000259" key="5">
    <source>
        <dbReference type="PROSITE" id="PS50887"/>
    </source>
</evidence>
<evidence type="ECO:0000313" key="6">
    <source>
        <dbReference type="EMBL" id="MDX4069327.1"/>
    </source>
</evidence>
<dbReference type="Pfam" id="PF00072">
    <property type="entry name" value="Response_reg"/>
    <property type="match status" value="1"/>
</dbReference>
<protein>
    <recommendedName>
        <fullName evidence="1">diguanylate cyclase</fullName>
        <ecNumber evidence="1">2.7.7.65</ecNumber>
    </recommendedName>
</protein>
<dbReference type="Gene3D" id="3.30.70.270">
    <property type="match status" value="1"/>
</dbReference>
<dbReference type="GO" id="GO:0000160">
    <property type="term" value="P:phosphorelay signal transduction system"/>
    <property type="evidence" value="ECO:0007669"/>
    <property type="project" value="InterPro"/>
</dbReference>
<dbReference type="EC" id="2.7.7.65" evidence="1"/>
<gene>
    <name evidence="6" type="ORF">Q6A80_06255</name>
</gene>
<keyword evidence="6" id="KW-0548">Nucleotidyltransferase</keyword>
<dbReference type="Gene3D" id="3.40.50.2300">
    <property type="match status" value="1"/>
</dbReference>
<dbReference type="InterPro" id="IPR000160">
    <property type="entry name" value="GGDEF_dom"/>
</dbReference>
<reference evidence="6" key="2">
    <citation type="submission" date="2023-07" db="EMBL/GenBank/DDBJ databases">
        <authorList>
            <person name="Zhang M."/>
            <person name="Zhou G."/>
        </authorList>
    </citation>
    <scope>NUCLEOTIDE SEQUENCE</scope>
    <source>
        <strain evidence="6">BJSY19SF1-2</strain>
    </source>
</reference>
<dbReference type="GO" id="GO:0043709">
    <property type="term" value="P:cell adhesion involved in single-species biofilm formation"/>
    <property type="evidence" value="ECO:0007669"/>
    <property type="project" value="TreeGrafter"/>
</dbReference>
<keyword evidence="3" id="KW-0597">Phosphoprotein</keyword>
<dbReference type="SMART" id="SM00267">
    <property type="entry name" value="GGDEF"/>
    <property type="match status" value="1"/>
</dbReference>
<comment type="caution">
    <text evidence="6">The sequence shown here is derived from an EMBL/GenBank/DDBJ whole genome shotgun (WGS) entry which is preliminary data.</text>
</comment>
<dbReference type="SUPFAM" id="SSF52172">
    <property type="entry name" value="CheY-like"/>
    <property type="match status" value="1"/>
</dbReference>
<comment type="catalytic activity">
    <reaction evidence="2">
        <text>2 GTP = 3',3'-c-di-GMP + 2 diphosphate</text>
        <dbReference type="Rhea" id="RHEA:24898"/>
        <dbReference type="ChEBI" id="CHEBI:33019"/>
        <dbReference type="ChEBI" id="CHEBI:37565"/>
        <dbReference type="ChEBI" id="CHEBI:58805"/>
        <dbReference type="EC" id="2.7.7.65"/>
    </reaction>
</comment>
<dbReference type="GO" id="GO:0052621">
    <property type="term" value="F:diguanylate cyclase activity"/>
    <property type="evidence" value="ECO:0007669"/>
    <property type="project" value="UniProtKB-EC"/>
</dbReference>
<dbReference type="InterPro" id="IPR011006">
    <property type="entry name" value="CheY-like_superfamily"/>
</dbReference>
<dbReference type="RefSeq" id="WP_319048030.1">
    <property type="nucleotide sequence ID" value="NZ_JAUQUR010000002.1"/>
</dbReference>
<accession>A0AAW9DAI0</accession>
<reference evidence="6" key="1">
    <citation type="journal article" date="2023" name="Front. Microbiol.">
        <title>Genomic diversity and taxonomic marker for Arcobacter species.</title>
        <authorList>
            <person name="Zhou G."/>
            <person name="Gu Y."/>
            <person name="Wang H."/>
            <person name="Chen X."/>
            <person name="Zhang X."/>
            <person name="Shao Z."/>
            <person name="Yan X."/>
            <person name="Zhang J."/>
            <person name="Zhang M."/>
        </authorList>
    </citation>
    <scope>NUCLEOTIDE SEQUENCE</scope>
    <source>
        <strain evidence="6">BJSY19SF1-2</strain>
    </source>
</reference>
<evidence type="ECO:0000256" key="2">
    <source>
        <dbReference type="ARBA" id="ARBA00034247"/>
    </source>
</evidence>
<dbReference type="PROSITE" id="PS50110">
    <property type="entry name" value="RESPONSE_REGULATORY"/>
    <property type="match status" value="1"/>
</dbReference>
<dbReference type="GO" id="GO:1902201">
    <property type="term" value="P:negative regulation of bacterial-type flagellum-dependent cell motility"/>
    <property type="evidence" value="ECO:0007669"/>
    <property type="project" value="TreeGrafter"/>
</dbReference>
<dbReference type="SMART" id="SM00448">
    <property type="entry name" value="REC"/>
    <property type="match status" value="1"/>
</dbReference>
<evidence type="ECO:0000256" key="1">
    <source>
        <dbReference type="ARBA" id="ARBA00012528"/>
    </source>
</evidence>
<dbReference type="EMBL" id="JAUQUR010000002">
    <property type="protein sequence ID" value="MDX4069327.1"/>
    <property type="molecule type" value="Genomic_DNA"/>
</dbReference>
<sequence length="307" mass="35187">MIEENRATILIVDDMSTNLMMLSDILKNDYNIKISKTGEKAIELCKNLDIDLVLLDIEMPLMNGYEVCKNLKNYEKTKNIPIIFVSAKNSEEDEEYGLNLGAIDYISKPFSKVIIKARVKNQIKLKQKTELLEKLSNYDGLTNIKNRRYFDDRLTQVYKDSKIKNTNLALMMIDIDFFKPYNDNYGHGKGDEALKIVAKTLENSILNTLDRPNDLVARYGGEEFVVLLSNIDLKELEEISNRLVKAIRDKNIEHKFSKVASYLTISLGAVLYKSSNDLSIASIMKSADEALYEVKQKSRDNFLIKEI</sequence>
<keyword evidence="6" id="KW-0808">Transferase</keyword>
<dbReference type="Proteomes" id="UP001283691">
    <property type="component" value="Unassembled WGS sequence"/>
</dbReference>
<dbReference type="InterPro" id="IPR050469">
    <property type="entry name" value="Diguanylate_Cyclase"/>
</dbReference>
<dbReference type="GO" id="GO:0005886">
    <property type="term" value="C:plasma membrane"/>
    <property type="evidence" value="ECO:0007669"/>
    <property type="project" value="TreeGrafter"/>
</dbReference>
<dbReference type="PANTHER" id="PTHR45138">
    <property type="entry name" value="REGULATORY COMPONENTS OF SENSORY TRANSDUCTION SYSTEM"/>
    <property type="match status" value="1"/>
</dbReference>
<dbReference type="SUPFAM" id="SSF55073">
    <property type="entry name" value="Nucleotide cyclase"/>
    <property type="match status" value="1"/>
</dbReference>
<dbReference type="InterPro" id="IPR001789">
    <property type="entry name" value="Sig_transdc_resp-reg_receiver"/>
</dbReference>
<dbReference type="PANTHER" id="PTHR45138:SF9">
    <property type="entry name" value="DIGUANYLATE CYCLASE DGCM-RELATED"/>
    <property type="match status" value="1"/>
</dbReference>
<dbReference type="NCBIfam" id="TIGR00254">
    <property type="entry name" value="GGDEF"/>
    <property type="match status" value="1"/>
</dbReference>
<dbReference type="Pfam" id="PF00990">
    <property type="entry name" value="GGDEF"/>
    <property type="match status" value="1"/>
</dbReference>
<dbReference type="AlphaFoldDB" id="A0AAW9DAI0"/>
<evidence type="ECO:0000259" key="4">
    <source>
        <dbReference type="PROSITE" id="PS50110"/>
    </source>
</evidence>
<name>A0AAW9DAI0_9BACT</name>
<feature type="modified residue" description="4-aspartylphosphate" evidence="3">
    <location>
        <position position="56"/>
    </location>
</feature>
<dbReference type="InterPro" id="IPR043128">
    <property type="entry name" value="Rev_trsase/Diguanyl_cyclase"/>
</dbReference>
<evidence type="ECO:0000256" key="3">
    <source>
        <dbReference type="PROSITE-ProRule" id="PRU00169"/>
    </source>
</evidence>
<dbReference type="CDD" id="cd01949">
    <property type="entry name" value="GGDEF"/>
    <property type="match status" value="1"/>
</dbReference>
<proteinExistence type="predicted"/>
<dbReference type="PROSITE" id="PS50887">
    <property type="entry name" value="GGDEF"/>
    <property type="match status" value="1"/>
</dbReference>
<organism evidence="6 7">
    <name type="scientific">Aliarcobacter skirrowii</name>
    <dbReference type="NCBI Taxonomy" id="28200"/>
    <lineage>
        <taxon>Bacteria</taxon>
        <taxon>Pseudomonadati</taxon>
        <taxon>Campylobacterota</taxon>
        <taxon>Epsilonproteobacteria</taxon>
        <taxon>Campylobacterales</taxon>
        <taxon>Arcobacteraceae</taxon>
        <taxon>Aliarcobacter</taxon>
    </lineage>
</organism>
<dbReference type="InterPro" id="IPR029787">
    <property type="entry name" value="Nucleotide_cyclase"/>
</dbReference>
<evidence type="ECO:0000313" key="7">
    <source>
        <dbReference type="Proteomes" id="UP001283691"/>
    </source>
</evidence>
<dbReference type="FunFam" id="3.30.70.270:FF:000001">
    <property type="entry name" value="Diguanylate cyclase domain protein"/>
    <property type="match status" value="1"/>
</dbReference>
<feature type="domain" description="GGDEF" evidence="5">
    <location>
        <begin position="166"/>
        <end position="307"/>
    </location>
</feature>
<feature type="domain" description="Response regulatory" evidence="4">
    <location>
        <begin position="8"/>
        <end position="123"/>
    </location>
</feature>